<dbReference type="CDD" id="cd18579">
    <property type="entry name" value="ABC_6TM_ABCC_D1"/>
    <property type="match status" value="1"/>
</dbReference>
<dbReference type="InterPro" id="IPR017871">
    <property type="entry name" value="ABC_transporter-like_CS"/>
</dbReference>
<organism evidence="14 15">
    <name type="scientific">Fusarium poae</name>
    <dbReference type="NCBI Taxonomy" id="36050"/>
    <lineage>
        <taxon>Eukaryota</taxon>
        <taxon>Fungi</taxon>
        <taxon>Dikarya</taxon>
        <taxon>Ascomycota</taxon>
        <taxon>Pezizomycotina</taxon>
        <taxon>Sordariomycetes</taxon>
        <taxon>Hypocreomycetidae</taxon>
        <taxon>Hypocreales</taxon>
        <taxon>Nectriaceae</taxon>
        <taxon>Fusarium</taxon>
    </lineage>
</organism>
<feature type="domain" description="ABC transporter" evidence="12">
    <location>
        <begin position="1144"/>
        <end position="1373"/>
    </location>
</feature>
<feature type="domain" description="ABC transmembrane type-1" evidence="13">
    <location>
        <begin position="261"/>
        <end position="534"/>
    </location>
</feature>
<keyword evidence="7" id="KW-0067">ATP-binding</keyword>
<protein>
    <recommendedName>
        <fullName evidence="16">ABC transporter</fullName>
    </recommendedName>
</protein>
<dbReference type="InterPro" id="IPR003593">
    <property type="entry name" value="AAA+_ATPase"/>
</dbReference>
<feature type="transmembrane region" description="Helical" evidence="11">
    <location>
        <begin position="830"/>
        <end position="851"/>
    </location>
</feature>
<dbReference type="PROSITE" id="PS50929">
    <property type="entry name" value="ABC_TM1F"/>
    <property type="match status" value="2"/>
</dbReference>
<keyword evidence="6" id="KW-0547">Nucleotide-binding</keyword>
<dbReference type="FunFam" id="1.20.1560.10:FF:000055">
    <property type="entry name" value="ABC multidrug transporter (Eurofung)"/>
    <property type="match status" value="1"/>
</dbReference>
<dbReference type="Pfam" id="PF00005">
    <property type="entry name" value="ABC_tran"/>
    <property type="match status" value="2"/>
</dbReference>
<evidence type="ECO:0000256" key="4">
    <source>
        <dbReference type="ARBA" id="ARBA00022475"/>
    </source>
</evidence>
<dbReference type="CDD" id="cd03244">
    <property type="entry name" value="ABCC_MRP_domain2"/>
    <property type="match status" value="1"/>
</dbReference>
<feature type="transmembrane region" description="Helical" evidence="11">
    <location>
        <begin position="392"/>
        <end position="412"/>
    </location>
</feature>
<dbReference type="GO" id="GO:0016887">
    <property type="term" value="F:ATP hydrolysis activity"/>
    <property type="evidence" value="ECO:0007669"/>
    <property type="project" value="InterPro"/>
</dbReference>
<evidence type="ECO:0000313" key="14">
    <source>
        <dbReference type="EMBL" id="OBS28224.1"/>
    </source>
</evidence>
<dbReference type="STRING" id="36050.A0A1B8B668"/>
<evidence type="ECO:0000256" key="3">
    <source>
        <dbReference type="ARBA" id="ARBA00022448"/>
    </source>
</evidence>
<dbReference type="Gene3D" id="3.40.50.300">
    <property type="entry name" value="P-loop containing nucleotide triphosphate hydrolases"/>
    <property type="match status" value="2"/>
</dbReference>
<keyword evidence="5 11" id="KW-0812">Transmembrane</keyword>
<feature type="transmembrane region" description="Helical" evidence="11">
    <location>
        <begin position="935"/>
        <end position="955"/>
    </location>
</feature>
<dbReference type="GO" id="GO:0005524">
    <property type="term" value="F:ATP binding"/>
    <property type="evidence" value="ECO:0007669"/>
    <property type="project" value="UniProtKB-KW"/>
</dbReference>
<evidence type="ECO:0000256" key="11">
    <source>
        <dbReference type="SAM" id="Phobius"/>
    </source>
</evidence>
<feature type="transmembrane region" description="Helical" evidence="11">
    <location>
        <begin position="25"/>
        <end position="44"/>
    </location>
</feature>
<feature type="domain" description="ABC transporter" evidence="12">
    <location>
        <begin position="565"/>
        <end position="788"/>
    </location>
</feature>
<dbReference type="SUPFAM" id="SSF52540">
    <property type="entry name" value="P-loop containing nucleoside triphosphate hydrolases"/>
    <property type="match status" value="2"/>
</dbReference>
<feature type="transmembrane region" description="Helical" evidence="11">
    <location>
        <begin position="1054"/>
        <end position="1075"/>
    </location>
</feature>
<dbReference type="InterPro" id="IPR044726">
    <property type="entry name" value="ABCC_6TM_D2"/>
</dbReference>
<reference evidence="14 15" key="1">
    <citation type="submission" date="2016-06" db="EMBL/GenBank/DDBJ databases">
        <title>Living apart together: crosstalk between the core and supernumerary genomes in a fungal plant pathogen.</title>
        <authorList>
            <person name="Vanheule A."/>
            <person name="Audenaert K."/>
            <person name="Warris S."/>
            <person name="Van De Geest H."/>
            <person name="Schijlen E."/>
            <person name="Hofte M."/>
            <person name="De Saeger S."/>
            <person name="Haesaert G."/>
            <person name="Waalwijk C."/>
            <person name="Van Der Lee T."/>
        </authorList>
    </citation>
    <scope>NUCLEOTIDE SEQUENCE [LARGE SCALE GENOMIC DNA]</scope>
    <source>
        <strain evidence="14 15">2516</strain>
    </source>
</reference>
<dbReference type="SMART" id="SM00382">
    <property type="entry name" value="AAA"/>
    <property type="match status" value="2"/>
</dbReference>
<evidence type="ECO:0000256" key="6">
    <source>
        <dbReference type="ARBA" id="ARBA00022741"/>
    </source>
</evidence>
<feature type="transmembrane region" description="Helical" evidence="11">
    <location>
        <begin position="967"/>
        <end position="987"/>
    </location>
</feature>
<accession>A0A1B8B668</accession>
<proteinExistence type="inferred from homology"/>
<dbReference type="GO" id="GO:0005886">
    <property type="term" value="C:plasma membrane"/>
    <property type="evidence" value="ECO:0007669"/>
    <property type="project" value="UniProtKB-SubCell"/>
</dbReference>
<feature type="domain" description="ABC transmembrane type-1" evidence="13">
    <location>
        <begin position="833"/>
        <end position="1109"/>
    </location>
</feature>
<dbReference type="FunFam" id="1.20.1560.10:FF:000066">
    <property type="entry name" value="ABC multidrug transporter (Eurofung)"/>
    <property type="match status" value="1"/>
</dbReference>
<dbReference type="CDD" id="cd03250">
    <property type="entry name" value="ABCC_MRP_domain1"/>
    <property type="match status" value="1"/>
</dbReference>
<comment type="similarity">
    <text evidence="2">Belongs to the ABC transporter superfamily. ABCC family. Conjugate transporter (TC 3.A.1.208) subfamily.</text>
</comment>
<feature type="transmembrane region" description="Helical" evidence="11">
    <location>
        <begin position="871"/>
        <end position="891"/>
    </location>
</feature>
<evidence type="ECO:0000256" key="8">
    <source>
        <dbReference type="ARBA" id="ARBA00022989"/>
    </source>
</evidence>
<comment type="caution">
    <text evidence="14">The sequence shown here is derived from an EMBL/GenBank/DDBJ whole genome shotgun (WGS) entry which is preliminary data.</text>
</comment>
<dbReference type="InterPro" id="IPR056227">
    <property type="entry name" value="TMD0_ABC"/>
</dbReference>
<dbReference type="Pfam" id="PF24357">
    <property type="entry name" value="TMD0_ABC"/>
    <property type="match status" value="1"/>
</dbReference>
<keyword evidence="3" id="KW-0813">Transport</keyword>
<dbReference type="PROSITE" id="PS00211">
    <property type="entry name" value="ABC_TRANSPORTER_1"/>
    <property type="match status" value="2"/>
</dbReference>
<dbReference type="OMA" id="GVFDFTI"/>
<evidence type="ECO:0000256" key="7">
    <source>
        <dbReference type="ARBA" id="ARBA00022840"/>
    </source>
</evidence>
<evidence type="ECO:0000256" key="10">
    <source>
        <dbReference type="ARBA" id="ARBA00023180"/>
    </source>
</evidence>
<sequence length="1375" mass="152071">MDSENNFGPHRVGVFDFTILFEQSILSLLPTALFLLLVPFRLFILRNNEKAVVLGTLLWLKLATATCYVCLQVTLIVLWSRERSTKMAIAEPVLGFIESIALITLIFFEHKNSRKPSKIIGGYLAVTVILDIALVRTFWIRSIWAIAAVFSCSLALKSTLLILEEWPKLLLREQEKIRETSSGVINRSFFWWLNSLFLQGHHGILETEDLQNIDPKFDTDHVLRPLEERWLRDPKNSQFSLLKCTFLAYKWQFAAGILPRLLHSGFNFAQPFLIQSVIIFVARKEMSVEISSGLIGATVLIYLGLAISGAWHKHLSFQMVTMYRGGLISMIFKKTLRLKTSSIKDSAQVTLMTTDVETIVAAGASVHDMWANMLELPIGIYLLHRQIGNPSLLVLVPTIITTILSGIISISMEPATVRWNAMVQKRVGETSSMLDQIKGIKMMGLTDFYFQTVQSLRVKELKISAKLRWLLVHFITLATVSAQVTPVVVILSAIYWSKSDGGLSVAEAFTSLSLVSLVAQPLISVLVSLMQIAGVVAGCGRIQTFLLLKEQDVMTAEVPGNDLAVVIENASFSTDEGNALLTDVNMRVVHGTINMIVGKVGGGKSSLLKAIIGENIPSQGIVERDGSVAYCDQVPWLRNTTISKNIVGQSQVDEKWLTTVIRSCALEEDLAQLPQGQETIVGSRGVALSGGQKQRVALARAVYSKSELIVLDDVFSSLDQTTSDTVFDRLLGADGLLRTRTVILATSNARFLSSADYITVVEEGRLTRNQMTHSDLELAETLRAITPTQSTEIVQKDISTPAPAQEIDLSRKTGDTECYRIYVRSMGWKVIGFVFPAAVTGAVLEAMPQIWLRIWTEKGDGSKDVRYVGGYVGLVVASMLMALLNIGYFLIEGVERSSNNLHEQLLKAVCRAPLHFFTTTENGSILNRFSQDMSLIDMSLPLAFYLTLDLTLRGLVQTGVVASGASYFGAFLPISFLALYLIQKYYLRTSRQMRLLDLEAKTPLYTQFTEITAGLSTVRCFGWTGELLNESFKLLNTSQKPFYLMFCIQRWLELVLDLFVAGMAMLLVTIALRIPGTTSEGAIGLSMVNLLGLNLTLTTVIDQWTTLETSLGAIARLKAFIGSTPNENKDAEKEMPDDWPAGKIEIEGITASYSDQSQPVLHDISLVLEPGQKVCLCGRSGSGKSSLILSILRLLELQTGTIRIDGKDLTTISRQYIRSQITTIPQDPVNISGTVRQNMDPEELVQADEMLIAALKKTTLWSIIETRGGLDADISALGFSVGQRQLFCLARALLSHSNIILLDEPSSSVDDATTKEVRQIIQQVMHGRTIIEVAHRLDHVTDFDIVVVMENGRIIETGDPRDLLTRDSALKALHG</sequence>
<keyword evidence="10" id="KW-0325">Glycoprotein</keyword>
<feature type="transmembrane region" description="Helical" evidence="11">
    <location>
        <begin position="89"/>
        <end position="108"/>
    </location>
</feature>
<comment type="subcellular location">
    <subcellularLocation>
        <location evidence="1">Cell membrane</location>
        <topology evidence="1">Multi-pass membrane protein</topology>
    </subcellularLocation>
</comment>
<evidence type="ECO:0000256" key="2">
    <source>
        <dbReference type="ARBA" id="ARBA00009726"/>
    </source>
</evidence>
<dbReference type="GO" id="GO:0140359">
    <property type="term" value="F:ABC-type transporter activity"/>
    <property type="evidence" value="ECO:0007669"/>
    <property type="project" value="InterPro"/>
</dbReference>
<keyword evidence="9 11" id="KW-0472">Membrane</keyword>
<dbReference type="InterPro" id="IPR036640">
    <property type="entry name" value="ABC1_TM_sf"/>
</dbReference>
<evidence type="ECO:0000256" key="1">
    <source>
        <dbReference type="ARBA" id="ARBA00004651"/>
    </source>
</evidence>
<dbReference type="Pfam" id="PF00664">
    <property type="entry name" value="ABC_membrane"/>
    <property type="match status" value="2"/>
</dbReference>
<dbReference type="CDD" id="cd18580">
    <property type="entry name" value="ABC_6TM_ABCC_D2"/>
    <property type="match status" value="1"/>
</dbReference>
<dbReference type="InterPro" id="IPR027417">
    <property type="entry name" value="P-loop_NTPase"/>
</dbReference>
<feature type="transmembrane region" description="Helical" evidence="11">
    <location>
        <begin position="517"/>
        <end position="539"/>
    </location>
</feature>
<dbReference type="PANTHER" id="PTHR24223:SF399">
    <property type="entry name" value="ABC TRANSPORTER ATNG"/>
    <property type="match status" value="1"/>
</dbReference>
<dbReference type="Gene3D" id="1.20.1560.10">
    <property type="entry name" value="ABC transporter type 1, transmembrane domain"/>
    <property type="match status" value="2"/>
</dbReference>
<dbReference type="InterPro" id="IPR044746">
    <property type="entry name" value="ABCC_6TM_D1"/>
</dbReference>
<dbReference type="InterPro" id="IPR003439">
    <property type="entry name" value="ABC_transporter-like_ATP-bd"/>
</dbReference>
<evidence type="ECO:0000313" key="15">
    <source>
        <dbReference type="Proteomes" id="UP000091967"/>
    </source>
</evidence>
<keyword evidence="8 11" id="KW-1133">Transmembrane helix</keyword>
<feature type="transmembrane region" description="Helical" evidence="11">
    <location>
        <begin position="120"/>
        <end position="139"/>
    </location>
</feature>
<dbReference type="PANTHER" id="PTHR24223">
    <property type="entry name" value="ATP-BINDING CASSETTE SUB-FAMILY C"/>
    <property type="match status" value="1"/>
</dbReference>
<feature type="transmembrane region" description="Helical" evidence="11">
    <location>
        <begin position="51"/>
        <end position="77"/>
    </location>
</feature>
<feature type="transmembrane region" description="Helical" evidence="11">
    <location>
        <begin position="294"/>
        <end position="312"/>
    </location>
</feature>
<dbReference type="InterPro" id="IPR050173">
    <property type="entry name" value="ABC_transporter_C-like"/>
</dbReference>
<keyword evidence="4" id="KW-1003">Cell membrane</keyword>
<feature type="transmembrane region" description="Helical" evidence="11">
    <location>
        <begin position="145"/>
        <end position="163"/>
    </location>
</feature>
<evidence type="ECO:0008006" key="16">
    <source>
        <dbReference type="Google" id="ProtNLM"/>
    </source>
</evidence>
<evidence type="ECO:0000256" key="5">
    <source>
        <dbReference type="ARBA" id="ARBA00022692"/>
    </source>
</evidence>
<evidence type="ECO:0000256" key="9">
    <source>
        <dbReference type="ARBA" id="ARBA00023136"/>
    </source>
</evidence>
<dbReference type="SUPFAM" id="SSF90123">
    <property type="entry name" value="ABC transporter transmembrane region"/>
    <property type="match status" value="2"/>
</dbReference>
<dbReference type="EMBL" id="LYXU01000001">
    <property type="protein sequence ID" value="OBS28224.1"/>
    <property type="molecule type" value="Genomic_DNA"/>
</dbReference>
<name>A0A1B8B668_FUSPO</name>
<feature type="transmembrane region" description="Helical" evidence="11">
    <location>
        <begin position="469"/>
        <end position="497"/>
    </location>
</feature>
<dbReference type="PROSITE" id="PS50893">
    <property type="entry name" value="ABC_TRANSPORTER_2"/>
    <property type="match status" value="2"/>
</dbReference>
<dbReference type="InterPro" id="IPR011527">
    <property type="entry name" value="ABC1_TM_dom"/>
</dbReference>
<keyword evidence="15" id="KW-1185">Reference proteome</keyword>
<gene>
    <name evidence="14" type="ORF">FPOA_02165</name>
</gene>
<evidence type="ECO:0000259" key="13">
    <source>
        <dbReference type="PROSITE" id="PS50929"/>
    </source>
</evidence>
<dbReference type="Proteomes" id="UP000091967">
    <property type="component" value="Unassembled WGS sequence"/>
</dbReference>
<dbReference type="FunFam" id="3.40.50.300:FF:002145">
    <property type="entry name" value="ABC transporter (MsbA subfamily)"/>
    <property type="match status" value="1"/>
</dbReference>
<evidence type="ECO:0000259" key="12">
    <source>
        <dbReference type="PROSITE" id="PS50893"/>
    </source>
</evidence>